<reference evidence="1 2" key="1">
    <citation type="journal article" date="2010" name="Nature">
        <title>Comparative genomics reveals mobile pathogenicity chromosomes in Fusarium.</title>
        <authorList>
            <person name="Ma L.J."/>
            <person name="van der Does H.C."/>
            <person name="Borkovich K.A."/>
            <person name="Coleman J.J."/>
            <person name="Daboussi M.J."/>
            <person name="Di Pietro A."/>
            <person name="Dufresne M."/>
            <person name="Freitag M."/>
            <person name="Grabherr M."/>
            <person name="Henrissat B."/>
            <person name="Houterman P.M."/>
            <person name="Kang S."/>
            <person name="Shim W.B."/>
            <person name="Woloshuk C."/>
            <person name="Xie X."/>
            <person name="Xu J.R."/>
            <person name="Antoniw J."/>
            <person name="Baker S.E."/>
            <person name="Bluhm B.H."/>
            <person name="Breakspear A."/>
            <person name="Brown D.W."/>
            <person name="Butchko R.A."/>
            <person name="Chapman S."/>
            <person name="Coulson R."/>
            <person name="Coutinho P.M."/>
            <person name="Danchin E.G."/>
            <person name="Diener A."/>
            <person name="Gale L.R."/>
            <person name="Gardiner D.M."/>
            <person name="Goff S."/>
            <person name="Hammond-Kosack K.E."/>
            <person name="Hilburn K."/>
            <person name="Hua-Van A."/>
            <person name="Jonkers W."/>
            <person name="Kazan K."/>
            <person name="Kodira C.D."/>
            <person name="Koehrsen M."/>
            <person name="Kumar L."/>
            <person name="Lee Y.H."/>
            <person name="Li L."/>
            <person name="Manners J.M."/>
            <person name="Miranda-Saavedra D."/>
            <person name="Mukherjee M."/>
            <person name="Park G."/>
            <person name="Park J."/>
            <person name="Park S.Y."/>
            <person name="Proctor R.H."/>
            <person name="Regev A."/>
            <person name="Ruiz-Roldan M.C."/>
            <person name="Sain D."/>
            <person name="Sakthikumar S."/>
            <person name="Sykes S."/>
            <person name="Schwartz D.C."/>
            <person name="Turgeon B.G."/>
            <person name="Wapinski I."/>
            <person name="Yoder O."/>
            <person name="Young S."/>
            <person name="Zeng Q."/>
            <person name="Zhou S."/>
            <person name="Galagan J."/>
            <person name="Cuomo C.A."/>
            <person name="Kistler H.C."/>
            <person name="Rep M."/>
        </authorList>
    </citation>
    <scope>NUCLEOTIDE SEQUENCE [LARGE SCALE GENOMIC DNA]</scope>
    <source>
        <strain evidence="2">M3125 / FGSC 7600</strain>
    </source>
</reference>
<dbReference type="Proteomes" id="UP000009096">
    <property type="component" value="Chromosome 5"/>
</dbReference>
<sequence>MPVYILIPEPLHASSSEHTCTRKNIDFLQGLSLYDGKLGWHFLVSQSKTESRHAANKYPRKLKVVY</sequence>
<proteinExistence type="predicted"/>
<name>W7MPG1_GIBM7</name>
<dbReference type="EMBL" id="CM000582">
    <property type="protein sequence ID" value="EWG49659.1"/>
    <property type="molecule type" value="Genomic_DNA"/>
</dbReference>
<evidence type="ECO:0000313" key="1">
    <source>
        <dbReference type="EMBL" id="EWG49659.1"/>
    </source>
</evidence>
<gene>
    <name evidence="1" type="ORF">FVEG_09129</name>
</gene>
<accession>W7MPG1</accession>
<dbReference type="GeneID" id="30066811"/>
<dbReference type="HOGENOM" id="CLU_2831383_0_0_1"/>
<dbReference type="RefSeq" id="XP_018755850.1">
    <property type="nucleotide sequence ID" value="XM_018898056.1"/>
</dbReference>
<dbReference type="AlphaFoldDB" id="W7MPG1"/>
<evidence type="ECO:0000313" key="2">
    <source>
        <dbReference type="Proteomes" id="UP000009096"/>
    </source>
</evidence>
<keyword evidence="2" id="KW-1185">Reference proteome</keyword>
<dbReference type="KEGG" id="fvr:FVEG_09129"/>
<organism evidence="1 2">
    <name type="scientific">Gibberella moniliformis (strain M3125 / FGSC 7600)</name>
    <name type="common">Maize ear and stalk rot fungus</name>
    <name type="synonym">Fusarium verticillioides</name>
    <dbReference type="NCBI Taxonomy" id="334819"/>
    <lineage>
        <taxon>Eukaryota</taxon>
        <taxon>Fungi</taxon>
        <taxon>Dikarya</taxon>
        <taxon>Ascomycota</taxon>
        <taxon>Pezizomycotina</taxon>
        <taxon>Sordariomycetes</taxon>
        <taxon>Hypocreomycetidae</taxon>
        <taxon>Hypocreales</taxon>
        <taxon>Nectriaceae</taxon>
        <taxon>Fusarium</taxon>
        <taxon>Fusarium fujikuroi species complex</taxon>
    </lineage>
</organism>
<protein>
    <submittedName>
        <fullName evidence="1">Uncharacterized protein</fullName>
    </submittedName>
</protein>
<dbReference type="EMBL" id="DS022253">
    <property type="protein sequence ID" value="EWG49659.1"/>
    <property type="molecule type" value="Genomic_DNA"/>
</dbReference>
<dbReference type="VEuPathDB" id="FungiDB:FVEG_09129"/>